<feature type="transmembrane region" description="Helical" evidence="15">
    <location>
        <begin position="6"/>
        <end position="28"/>
    </location>
</feature>
<keyword evidence="8 14" id="KW-0863">Zinc-finger</keyword>
<dbReference type="GO" id="GO:0008270">
    <property type="term" value="F:zinc ion binding"/>
    <property type="evidence" value="ECO:0007669"/>
    <property type="project" value="UniProtKB-KW"/>
</dbReference>
<keyword evidence="10" id="KW-0862">Zinc</keyword>
<evidence type="ECO:0000256" key="11">
    <source>
        <dbReference type="ARBA" id="ARBA00022989"/>
    </source>
</evidence>
<protein>
    <recommendedName>
        <fullName evidence="4">RING-type E3 ubiquitin transferase</fullName>
        <ecNumber evidence="4">2.3.2.27</ecNumber>
    </recommendedName>
</protein>
<evidence type="ECO:0000256" key="5">
    <source>
        <dbReference type="ARBA" id="ARBA00022679"/>
    </source>
</evidence>
<dbReference type="EC" id="2.3.2.27" evidence="4"/>
<evidence type="ECO:0000256" key="3">
    <source>
        <dbReference type="ARBA" id="ARBA00004906"/>
    </source>
</evidence>
<dbReference type="RefSeq" id="XP_018490045.1">
    <property type="nucleotide sequence ID" value="XM_018634543.2"/>
</dbReference>
<dbReference type="Gene3D" id="3.30.40.10">
    <property type="entry name" value="Zinc/RING finger domain, C3HC4 (zinc finger)"/>
    <property type="match status" value="1"/>
</dbReference>
<dbReference type="InterPro" id="IPR013083">
    <property type="entry name" value="Znf_RING/FYVE/PHD"/>
</dbReference>
<reference evidence="18" key="2">
    <citation type="submission" date="2025-08" db="UniProtKB">
        <authorList>
            <consortium name="RefSeq"/>
        </authorList>
    </citation>
    <scope>IDENTIFICATION</scope>
    <source>
        <tissue evidence="18">Leaf</tissue>
    </source>
</reference>
<keyword evidence="9" id="KW-0833">Ubl conjugation pathway</keyword>
<evidence type="ECO:0000256" key="2">
    <source>
        <dbReference type="ARBA" id="ARBA00004167"/>
    </source>
</evidence>
<evidence type="ECO:0000256" key="7">
    <source>
        <dbReference type="ARBA" id="ARBA00022723"/>
    </source>
</evidence>
<dbReference type="Proteomes" id="UP000504610">
    <property type="component" value="Chromosome 5"/>
</dbReference>
<keyword evidence="5" id="KW-0808">Transferase</keyword>
<dbReference type="GO" id="GO:0061630">
    <property type="term" value="F:ubiquitin protein ligase activity"/>
    <property type="evidence" value="ECO:0007669"/>
    <property type="project" value="UniProtKB-EC"/>
</dbReference>
<evidence type="ECO:0000256" key="1">
    <source>
        <dbReference type="ARBA" id="ARBA00000900"/>
    </source>
</evidence>
<dbReference type="PANTHER" id="PTHR45768">
    <property type="entry name" value="E3 UBIQUITIN-PROTEIN LIGASE RNF13-LIKE"/>
    <property type="match status" value="1"/>
</dbReference>
<dbReference type="GO" id="GO:0016020">
    <property type="term" value="C:membrane"/>
    <property type="evidence" value="ECO:0007669"/>
    <property type="project" value="UniProtKB-SubCell"/>
</dbReference>
<keyword evidence="7" id="KW-0479">Metal-binding</keyword>
<keyword evidence="11 15" id="KW-1133">Transmembrane helix</keyword>
<dbReference type="SMART" id="SM00184">
    <property type="entry name" value="RING"/>
    <property type="match status" value="1"/>
</dbReference>
<evidence type="ECO:0000313" key="17">
    <source>
        <dbReference type="Proteomes" id="UP000504610"/>
    </source>
</evidence>
<evidence type="ECO:0000256" key="10">
    <source>
        <dbReference type="ARBA" id="ARBA00022833"/>
    </source>
</evidence>
<keyword evidence="12 15" id="KW-0472">Membrane</keyword>
<gene>
    <name evidence="18" type="primary">LOC108860686</name>
</gene>
<name>A0A6J0P056_RAPSA</name>
<accession>A0A6J0P056</accession>
<dbReference type="KEGG" id="rsz:108860686"/>
<evidence type="ECO:0000313" key="18">
    <source>
        <dbReference type="RefSeq" id="XP_018490045.1"/>
    </source>
</evidence>
<dbReference type="PANTHER" id="PTHR45768:SF18">
    <property type="entry name" value="RING-H2 FINGER PROTEIN ATL47-RELATED"/>
    <property type="match status" value="1"/>
</dbReference>
<comment type="catalytic activity">
    <reaction evidence="1">
        <text>S-ubiquitinyl-[E2 ubiquitin-conjugating enzyme]-L-cysteine + [acceptor protein]-L-lysine = [E2 ubiquitin-conjugating enzyme]-L-cysteine + N(6)-ubiquitinyl-[acceptor protein]-L-lysine.</text>
        <dbReference type="EC" id="2.3.2.27"/>
    </reaction>
</comment>
<evidence type="ECO:0000259" key="16">
    <source>
        <dbReference type="PROSITE" id="PS50089"/>
    </source>
</evidence>
<dbReference type="AlphaFoldDB" id="A0A6J0P056"/>
<organism evidence="17 18">
    <name type="scientific">Raphanus sativus</name>
    <name type="common">Radish</name>
    <name type="synonym">Raphanus raphanistrum var. sativus</name>
    <dbReference type="NCBI Taxonomy" id="3726"/>
    <lineage>
        <taxon>Eukaryota</taxon>
        <taxon>Viridiplantae</taxon>
        <taxon>Streptophyta</taxon>
        <taxon>Embryophyta</taxon>
        <taxon>Tracheophyta</taxon>
        <taxon>Spermatophyta</taxon>
        <taxon>Magnoliopsida</taxon>
        <taxon>eudicotyledons</taxon>
        <taxon>Gunneridae</taxon>
        <taxon>Pentapetalae</taxon>
        <taxon>rosids</taxon>
        <taxon>malvids</taxon>
        <taxon>Brassicales</taxon>
        <taxon>Brassicaceae</taxon>
        <taxon>Brassiceae</taxon>
        <taxon>Raphanus</taxon>
    </lineage>
</organism>
<sequence length="140" mass="16109">MMIAQSVFTFCEVITVSIFVVFSLRLFLRFVTRPWRRHRKFTFRKNQGIKTVDDHSSPPYCAVCMQEADEGDEMRRLAICLHSFHADCIDTWFCEMSTCPLCRAEIPPLPPVNPLLLLFVSAGVLDLFNNKSFSTRSIAL</sequence>
<comment type="subcellular location">
    <subcellularLocation>
        <location evidence="2">Membrane</location>
        <topology evidence="2">Single-pass membrane protein</topology>
    </subcellularLocation>
</comment>
<dbReference type="Pfam" id="PF13639">
    <property type="entry name" value="zf-RING_2"/>
    <property type="match status" value="1"/>
</dbReference>
<evidence type="ECO:0000256" key="15">
    <source>
        <dbReference type="SAM" id="Phobius"/>
    </source>
</evidence>
<dbReference type="InterPro" id="IPR001841">
    <property type="entry name" value="Znf_RING"/>
</dbReference>
<feature type="domain" description="RING-type" evidence="16">
    <location>
        <begin position="61"/>
        <end position="103"/>
    </location>
</feature>
<dbReference type="SUPFAM" id="SSF57850">
    <property type="entry name" value="RING/U-box"/>
    <property type="match status" value="1"/>
</dbReference>
<evidence type="ECO:0000256" key="6">
    <source>
        <dbReference type="ARBA" id="ARBA00022692"/>
    </source>
</evidence>
<evidence type="ECO:0000256" key="12">
    <source>
        <dbReference type="ARBA" id="ARBA00023136"/>
    </source>
</evidence>
<dbReference type="UniPathway" id="UPA00143"/>
<evidence type="ECO:0000256" key="9">
    <source>
        <dbReference type="ARBA" id="ARBA00022786"/>
    </source>
</evidence>
<comment type="pathway">
    <text evidence="3">Protein modification; protein ubiquitination.</text>
</comment>
<dbReference type="GeneID" id="108860686"/>
<comment type="similarity">
    <text evidence="13">Belongs to the RING-type zinc finger family. ATL subfamily.</text>
</comment>
<evidence type="ECO:0000256" key="14">
    <source>
        <dbReference type="PROSITE-ProRule" id="PRU00175"/>
    </source>
</evidence>
<evidence type="ECO:0000256" key="4">
    <source>
        <dbReference type="ARBA" id="ARBA00012483"/>
    </source>
</evidence>
<keyword evidence="17" id="KW-1185">Reference proteome</keyword>
<evidence type="ECO:0000256" key="13">
    <source>
        <dbReference type="ARBA" id="ARBA00024209"/>
    </source>
</evidence>
<evidence type="ECO:0000256" key="8">
    <source>
        <dbReference type="ARBA" id="ARBA00022771"/>
    </source>
</evidence>
<dbReference type="OrthoDB" id="8062037at2759"/>
<keyword evidence="6 15" id="KW-0812">Transmembrane</keyword>
<dbReference type="PROSITE" id="PS50089">
    <property type="entry name" value="ZF_RING_2"/>
    <property type="match status" value="1"/>
</dbReference>
<reference evidence="17" key="1">
    <citation type="journal article" date="2019" name="Database">
        <title>The radish genome database (RadishGD): an integrated information resource for radish genomics.</title>
        <authorList>
            <person name="Yu H.J."/>
            <person name="Baek S."/>
            <person name="Lee Y.J."/>
            <person name="Cho A."/>
            <person name="Mun J.H."/>
        </authorList>
    </citation>
    <scope>NUCLEOTIDE SEQUENCE [LARGE SCALE GENOMIC DNA]</scope>
    <source>
        <strain evidence="17">cv. WK10039</strain>
    </source>
</reference>
<proteinExistence type="inferred from homology"/>
<dbReference type="GO" id="GO:0016567">
    <property type="term" value="P:protein ubiquitination"/>
    <property type="evidence" value="ECO:0007669"/>
    <property type="project" value="UniProtKB-UniPathway"/>
</dbReference>